<protein>
    <submittedName>
        <fullName evidence="1">Uncharacterized protein</fullName>
    </submittedName>
</protein>
<evidence type="ECO:0000313" key="1">
    <source>
        <dbReference type="EMBL" id="EES20244.1"/>
    </source>
</evidence>
<proteinExistence type="predicted"/>
<reference evidence="1" key="1">
    <citation type="journal article" date="2009" name="Nature">
        <title>The Sorghum bicolor genome and the diversification of grasses.</title>
        <authorList>
            <person name="Paterson A.H."/>
            <person name="Bowers J.E."/>
            <person name="Bruggmann R."/>
            <person name="Dubchak I."/>
            <person name="Grimwood J."/>
            <person name="Gundlach H."/>
            <person name="Haberer G."/>
            <person name="Hellsten U."/>
            <person name="Mitros T."/>
            <person name="Poliakov A."/>
            <person name="Schmutz J."/>
            <person name="Spannagl M."/>
            <person name="Tang H."/>
            <person name="Wang X."/>
            <person name="Wicker T."/>
            <person name="Bharti A.K."/>
            <person name="Chapman J."/>
            <person name="Feltus F.A."/>
            <person name="Gowik U."/>
            <person name="Grigoriev I.V."/>
            <person name="Lyons E."/>
            <person name="Maher C.A."/>
            <person name="Martis M."/>
            <person name="Narechania A."/>
            <person name="Otillar R.P."/>
            <person name="Penning B.W."/>
            <person name="Salamov A.A."/>
            <person name="Wang Y."/>
            <person name="Zhang L."/>
            <person name="Carpita N.C."/>
            <person name="Freeling M."/>
            <person name="Gingle A.R."/>
            <person name="Hash C.T."/>
            <person name="Keller B."/>
            <person name="Klein P."/>
            <person name="Kresovich S."/>
            <person name="McCann M.C."/>
            <person name="Ming R."/>
            <person name="Peterson D.G."/>
            <person name="Mehboob-ur-Rahman"/>
            <person name="Ware D."/>
            <person name="Westhoff P."/>
            <person name="Mayer K.F."/>
            <person name="Messing J."/>
            <person name="Rokhsar D.S."/>
        </authorList>
    </citation>
    <scope>NUCLEOTIDE SEQUENCE [LARGE SCALE GENOMIC DNA]</scope>
</reference>
<dbReference type="HOGENOM" id="CLU_179592_1_0_1"/>
<sequence length="99" mass="11330">MDWYGVLRRIICLDFHGVEDMNLEQQNADVTTWSRDGRQGESVDATVINQALATAMPEPMYNDLFDEFEDPDDTYIDDGVVPPFISTREGEDSDDDFFV</sequence>
<name>C6JRT6_SORBI</name>
<organism evidence="1">
    <name type="scientific">Sorghum bicolor</name>
    <name type="common">Sorghum</name>
    <name type="synonym">Sorghum vulgare</name>
    <dbReference type="NCBI Taxonomy" id="4558"/>
    <lineage>
        <taxon>Eukaryota</taxon>
        <taxon>Viridiplantae</taxon>
        <taxon>Streptophyta</taxon>
        <taxon>Embryophyta</taxon>
        <taxon>Tracheophyta</taxon>
        <taxon>Spermatophyta</taxon>
        <taxon>Magnoliopsida</taxon>
        <taxon>Liliopsida</taxon>
        <taxon>Poales</taxon>
        <taxon>Poaceae</taxon>
        <taxon>PACMAD clade</taxon>
        <taxon>Panicoideae</taxon>
        <taxon>Andropogonodae</taxon>
        <taxon>Andropogoneae</taxon>
        <taxon>Sorghinae</taxon>
        <taxon>Sorghum</taxon>
    </lineage>
</organism>
<accession>C6JRT6</accession>
<dbReference type="AlphaFoldDB" id="C6JRT6"/>
<dbReference type="EMBL" id="GL002606">
    <property type="protein sequence ID" value="EES20244.1"/>
    <property type="molecule type" value="Genomic_DNA"/>
</dbReference>
<gene>
    <name evidence="1" type="primary">Sb0012s009010</name>
    <name evidence="1" type="ORF">SORBIDRAFT_0012s009010</name>
</gene>